<keyword evidence="3" id="KW-1185">Reference proteome</keyword>
<protein>
    <submittedName>
        <fullName evidence="2">Uncharacterized protein</fullName>
    </submittedName>
</protein>
<dbReference type="OrthoDB" id="4357006at2759"/>
<organism evidence="2 3">
    <name type="scientific">Aspergillus ellipticus CBS 707.79</name>
    <dbReference type="NCBI Taxonomy" id="1448320"/>
    <lineage>
        <taxon>Eukaryota</taxon>
        <taxon>Fungi</taxon>
        <taxon>Dikarya</taxon>
        <taxon>Ascomycota</taxon>
        <taxon>Pezizomycotina</taxon>
        <taxon>Eurotiomycetes</taxon>
        <taxon>Eurotiomycetidae</taxon>
        <taxon>Eurotiales</taxon>
        <taxon>Aspergillaceae</taxon>
        <taxon>Aspergillus</taxon>
        <taxon>Aspergillus subgen. Circumdati</taxon>
    </lineage>
</organism>
<evidence type="ECO:0000313" key="2">
    <source>
        <dbReference type="EMBL" id="PYH98826.1"/>
    </source>
</evidence>
<feature type="region of interest" description="Disordered" evidence="1">
    <location>
        <begin position="153"/>
        <end position="253"/>
    </location>
</feature>
<proteinExistence type="predicted"/>
<feature type="compositionally biased region" description="Polar residues" evidence="1">
    <location>
        <begin position="204"/>
        <end position="219"/>
    </location>
</feature>
<dbReference type="VEuPathDB" id="FungiDB:BO71DRAFT_425843"/>
<feature type="compositionally biased region" description="Acidic residues" evidence="1">
    <location>
        <begin position="168"/>
        <end position="178"/>
    </location>
</feature>
<dbReference type="AlphaFoldDB" id="A0A319DMM9"/>
<dbReference type="Proteomes" id="UP000247810">
    <property type="component" value="Unassembled WGS sequence"/>
</dbReference>
<reference evidence="2 3" key="1">
    <citation type="submission" date="2018-02" db="EMBL/GenBank/DDBJ databases">
        <title>The genomes of Aspergillus section Nigri reveals drivers in fungal speciation.</title>
        <authorList>
            <consortium name="DOE Joint Genome Institute"/>
            <person name="Vesth T.C."/>
            <person name="Nybo J."/>
            <person name="Theobald S."/>
            <person name="Brandl J."/>
            <person name="Frisvad J.C."/>
            <person name="Nielsen K.F."/>
            <person name="Lyhne E.K."/>
            <person name="Kogle M.E."/>
            <person name="Kuo A."/>
            <person name="Riley R."/>
            <person name="Clum A."/>
            <person name="Nolan M."/>
            <person name="Lipzen A."/>
            <person name="Salamov A."/>
            <person name="Henrissat B."/>
            <person name="Wiebenga A."/>
            <person name="De vries R.P."/>
            <person name="Grigoriev I.V."/>
            <person name="Mortensen U.H."/>
            <person name="Andersen M.R."/>
            <person name="Baker S.E."/>
        </authorList>
    </citation>
    <scope>NUCLEOTIDE SEQUENCE [LARGE SCALE GENOMIC DNA]</scope>
    <source>
        <strain evidence="2 3">CBS 707.79</strain>
    </source>
</reference>
<name>A0A319DMM9_9EURO</name>
<accession>A0A319DMM9</accession>
<dbReference type="EMBL" id="KZ825808">
    <property type="protein sequence ID" value="PYH98826.1"/>
    <property type="molecule type" value="Genomic_DNA"/>
</dbReference>
<evidence type="ECO:0000313" key="3">
    <source>
        <dbReference type="Proteomes" id="UP000247810"/>
    </source>
</evidence>
<evidence type="ECO:0000256" key="1">
    <source>
        <dbReference type="SAM" id="MobiDB-lite"/>
    </source>
</evidence>
<gene>
    <name evidence="2" type="ORF">BO71DRAFT_425843</name>
</gene>
<sequence>MSEYSGSSNSFPLNAAALQVCGRLLSERGSQNNPIVIDDSDSLRSPSGRILLNCEDFECSIHGPPVWAQGTFECPIKLETDDETWREVQSWVDVNEFRDIKHQADIWPIEEIDLTYSNLPASASKDTEVFKSISEDVHCLRASSLVLEFDKSEDQANVASSTPKADDETIPTEPEDENQAGPGFSTIKADDIDVISTEPEDVTNTDSSTPEVDNDVISTESEDEDQANACSSTPKADDNAIISTKPKYGDKLDTSPALREAGLVSIETQKAPAKRNLDFYSYDSSAPIRRSARVAKRVKV</sequence>